<reference evidence="2 3" key="1">
    <citation type="submission" date="2024-03" db="EMBL/GenBank/DDBJ databases">
        <title>Complete genome of BD2.</title>
        <authorList>
            <person name="Cao G."/>
        </authorList>
    </citation>
    <scope>NUCLEOTIDE SEQUENCE [LARGE SCALE GENOMIC DNA]</scope>
    <source>
        <strain evidence="2 3">BD2</strain>
    </source>
</reference>
<name>A0ABZ2RL60_ECTME</name>
<evidence type="ECO:0000313" key="3">
    <source>
        <dbReference type="Proteomes" id="UP001476583"/>
    </source>
</evidence>
<gene>
    <name evidence="2" type="primary">kdpF</name>
    <name evidence="2" type="ORF">WG219_08705</name>
</gene>
<organism evidence="2 3">
    <name type="scientific">Ectopseudomonas mendocina</name>
    <name type="common">Pseudomonas mendocina</name>
    <dbReference type="NCBI Taxonomy" id="300"/>
    <lineage>
        <taxon>Bacteria</taxon>
        <taxon>Pseudomonadati</taxon>
        <taxon>Pseudomonadota</taxon>
        <taxon>Gammaproteobacteria</taxon>
        <taxon>Pseudomonadales</taxon>
        <taxon>Pseudomonadaceae</taxon>
        <taxon>Ectopseudomonas</taxon>
    </lineage>
</organism>
<keyword evidence="1" id="KW-0812">Transmembrane</keyword>
<dbReference type="InterPro" id="IPR011726">
    <property type="entry name" value="KdpF"/>
</dbReference>
<keyword evidence="1" id="KW-0472">Membrane</keyword>
<dbReference type="EMBL" id="CP148074">
    <property type="protein sequence ID" value="WXL27518.1"/>
    <property type="molecule type" value="Genomic_DNA"/>
</dbReference>
<accession>A0ABZ2RL60</accession>
<dbReference type="Proteomes" id="UP001476583">
    <property type="component" value="Chromosome"/>
</dbReference>
<evidence type="ECO:0000313" key="2">
    <source>
        <dbReference type="EMBL" id="WXL27518.1"/>
    </source>
</evidence>
<dbReference type="NCBIfam" id="TIGR02115">
    <property type="entry name" value="potass_kdpF"/>
    <property type="match status" value="1"/>
</dbReference>
<proteinExistence type="predicted"/>
<evidence type="ECO:0000256" key="1">
    <source>
        <dbReference type="SAM" id="Phobius"/>
    </source>
</evidence>
<protein>
    <submittedName>
        <fullName evidence="2">K(+)-transporting ATPase subunit F</fullName>
    </submittedName>
</protein>
<keyword evidence="3" id="KW-1185">Reference proteome</keyword>
<sequence>MSVLDGMALALAVGLFIYLLIALLRAEQA</sequence>
<feature type="transmembrane region" description="Helical" evidence="1">
    <location>
        <begin position="6"/>
        <end position="24"/>
    </location>
</feature>
<dbReference type="Pfam" id="PF09604">
    <property type="entry name" value="Potass_KdpF"/>
    <property type="match status" value="1"/>
</dbReference>
<keyword evidence="1" id="KW-1133">Transmembrane helix</keyword>